<keyword evidence="1 4" id="KW-0639">Primosome</keyword>
<evidence type="ECO:0000256" key="3">
    <source>
        <dbReference type="ARBA" id="ARBA00023125"/>
    </source>
</evidence>
<evidence type="ECO:0000313" key="6">
    <source>
        <dbReference type="Proteomes" id="UP000826722"/>
    </source>
</evidence>
<evidence type="ECO:0000256" key="2">
    <source>
        <dbReference type="ARBA" id="ARBA00022705"/>
    </source>
</evidence>
<name>A0A8D5FZF7_9PROT</name>
<dbReference type="EMBL" id="AP024110">
    <property type="protein sequence ID" value="BCM24977.1"/>
    <property type="molecule type" value="Genomic_DNA"/>
</dbReference>
<comment type="subunit">
    <text evidence="4">Homodimer. Interacts with PriA and DnaT. Component of the replication restart primosome. Primosome assembly occurs via a 'hand-off' mechanism. PriA binds to replication forks, subsequently PriB then DnaT bind; DnaT then displaces ssDNA to generate the helicase loading substrate.</text>
</comment>
<reference evidence="5" key="1">
    <citation type="journal article" date="2021" name="Arch. Microbiol.">
        <title>Methyloradius palustris gen. nov., sp. nov., a methanol-oxidizing bacterium isolated from snow.</title>
        <authorList>
            <person name="Miyadera T."/>
            <person name="Kojima H."/>
            <person name="Fukui M."/>
        </authorList>
    </citation>
    <scope>NUCLEOTIDE SEQUENCE</scope>
    <source>
        <strain evidence="5">Zm11</strain>
    </source>
</reference>
<keyword evidence="6" id="KW-1185">Reference proteome</keyword>
<comment type="similarity">
    <text evidence="4">Belongs to the PriB family.</text>
</comment>
<dbReference type="Gene3D" id="2.40.50.140">
    <property type="entry name" value="Nucleic acid-binding proteins"/>
    <property type="match status" value="1"/>
</dbReference>
<protein>
    <recommendedName>
        <fullName evidence="4">Replication restart protein PriB</fullName>
    </recommendedName>
</protein>
<dbReference type="InterPro" id="IPR012340">
    <property type="entry name" value="NA-bd_OB-fold"/>
</dbReference>
<dbReference type="GO" id="GO:1990077">
    <property type="term" value="C:primosome complex"/>
    <property type="evidence" value="ECO:0007669"/>
    <property type="project" value="UniProtKB-UniRule"/>
</dbReference>
<evidence type="ECO:0000256" key="1">
    <source>
        <dbReference type="ARBA" id="ARBA00022515"/>
    </source>
</evidence>
<dbReference type="InterPro" id="IPR000424">
    <property type="entry name" value="Primosome_PriB/ssb"/>
</dbReference>
<dbReference type="GO" id="GO:0003697">
    <property type="term" value="F:single-stranded DNA binding"/>
    <property type="evidence" value="ECO:0007669"/>
    <property type="project" value="UniProtKB-UniRule"/>
</dbReference>
<evidence type="ECO:0000256" key="4">
    <source>
        <dbReference type="HAMAP-Rule" id="MF_00720"/>
    </source>
</evidence>
<dbReference type="InterPro" id="IPR023646">
    <property type="entry name" value="Prisomal_replication_PriB"/>
</dbReference>
<dbReference type="SUPFAM" id="SSF50249">
    <property type="entry name" value="Nucleic acid-binding proteins"/>
    <property type="match status" value="1"/>
</dbReference>
<sequence length="103" mass="11718">MSEKLVTNQLVITGEIVQIAEFRYTPAGIPVLSFEIRHVSEQMEADMQRKVECEMSVIAMGKLAEQIRNIKLGELVQLTGFMTKRSLKSTQLTLHLNTLERIN</sequence>
<keyword evidence="2 4" id="KW-0235">DNA replication</keyword>
<dbReference type="PIRSF" id="PIRSF003135">
    <property type="entry name" value="Primosomal_n"/>
    <property type="match status" value="1"/>
</dbReference>
<comment type="function">
    <text evidence="4">Involved in the restart of stalled replication forks, which reloads the replicative helicase on sites other than the origin of replication; the PriA-PriB pathway is the major replication restart pathway. During primosome assembly it facilitates complex formation between PriA and DnaT on DNA; stabilizes PriA on DNA. Stimulates the DNA unwinding activity of PriA helicase.</text>
</comment>
<accession>A0A8D5FZF7</accession>
<dbReference type="HAMAP" id="MF_00720">
    <property type="entry name" value="PriB"/>
    <property type="match status" value="1"/>
</dbReference>
<dbReference type="Proteomes" id="UP000826722">
    <property type="component" value="Chromosome"/>
</dbReference>
<dbReference type="AlphaFoldDB" id="A0A8D5FZF7"/>
<dbReference type="PROSITE" id="PS50935">
    <property type="entry name" value="SSB"/>
    <property type="match status" value="1"/>
</dbReference>
<organism evidence="5 6">
    <name type="scientific">Methyloradius palustris</name>
    <dbReference type="NCBI Taxonomy" id="2778876"/>
    <lineage>
        <taxon>Bacteria</taxon>
        <taxon>Pseudomonadati</taxon>
        <taxon>Pseudomonadota</taxon>
        <taxon>Betaproteobacteria</taxon>
        <taxon>Nitrosomonadales</taxon>
        <taxon>Methylophilaceae</taxon>
        <taxon>Methyloradius</taxon>
    </lineage>
</organism>
<dbReference type="Pfam" id="PF22657">
    <property type="entry name" value="SSB_1"/>
    <property type="match status" value="1"/>
</dbReference>
<evidence type="ECO:0000313" key="5">
    <source>
        <dbReference type="EMBL" id="BCM24977.1"/>
    </source>
</evidence>
<gene>
    <name evidence="4 5" type="primary">priB</name>
    <name evidence="5" type="ORF">ZMTM_12360</name>
</gene>
<dbReference type="GO" id="GO:0006269">
    <property type="term" value="P:DNA replication, synthesis of primer"/>
    <property type="evidence" value="ECO:0007669"/>
    <property type="project" value="UniProtKB-KW"/>
</dbReference>
<keyword evidence="3 4" id="KW-0238">DNA-binding</keyword>
<proteinExistence type="inferred from homology"/>
<dbReference type="NCBIfam" id="TIGR04418">
    <property type="entry name" value="PriB_gamma"/>
    <property type="match status" value="1"/>
</dbReference>
<dbReference type="KEGG" id="mpau:ZMTM_12360"/>